<evidence type="ECO:0000256" key="1">
    <source>
        <dbReference type="RuleBase" id="RU004549"/>
    </source>
</evidence>
<keyword evidence="1" id="KW-0804">Transcription</keyword>
<proteinExistence type="inferred from homology"/>
<keyword evidence="5" id="KW-1185">Reference proteome</keyword>
<dbReference type="GO" id="GO:0009734">
    <property type="term" value="P:auxin-activated signaling pathway"/>
    <property type="evidence" value="ECO:0007669"/>
    <property type="project" value="UniProtKB-UniRule"/>
</dbReference>
<dbReference type="Pfam" id="PF02309">
    <property type="entry name" value="AUX_IAA"/>
    <property type="match status" value="1"/>
</dbReference>
<dbReference type="AlphaFoldDB" id="A0A7J7LEV1"/>
<evidence type="ECO:0000259" key="3">
    <source>
        <dbReference type="Pfam" id="PF02309"/>
    </source>
</evidence>
<evidence type="ECO:0000313" key="4">
    <source>
        <dbReference type="EMBL" id="KAF6141034.1"/>
    </source>
</evidence>
<dbReference type="OrthoDB" id="1735566at2759"/>
<reference evidence="4 5" key="1">
    <citation type="journal article" date="2020" name="IScience">
        <title>Genome Sequencing of the Endangered Kingdonia uniflora (Circaeasteraceae, Ranunculales) Reveals Potential Mechanisms of Evolutionary Specialization.</title>
        <authorList>
            <person name="Sun Y."/>
            <person name="Deng T."/>
            <person name="Zhang A."/>
            <person name="Moore M.J."/>
            <person name="Landis J.B."/>
            <person name="Lin N."/>
            <person name="Zhang H."/>
            <person name="Zhang X."/>
            <person name="Huang J."/>
            <person name="Zhang X."/>
            <person name="Sun H."/>
            <person name="Wang H."/>
        </authorList>
    </citation>
    <scope>NUCLEOTIDE SEQUENCE [LARGE SCALE GENOMIC DNA]</scope>
    <source>
        <strain evidence="4">TB1705</strain>
        <tissue evidence="4">Leaf</tissue>
    </source>
</reference>
<dbReference type="GO" id="GO:0005634">
    <property type="term" value="C:nucleus"/>
    <property type="evidence" value="ECO:0007669"/>
    <property type="project" value="UniProtKB-SubCell"/>
</dbReference>
<comment type="caution">
    <text evidence="4">The sequence shown here is derived from an EMBL/GenBank/DDBJ whole genome shotgun (WGS) entry which is preliminary data.</text>
</comment>
<dbReference type="Proteomes" id="UP000541444">
    <property type="component" value="Unassembled WGS sequence"/>
</dbReference>
<keyword evidence="1" id="KW-0805">Transcription regulation</keyword>
<dbReference type="InterPro" id="IPR033389">
    <property type="entry name" value="AUX/IAA_dom"/>
</dbReference>
<dbReference type="Gene3D" id="3.10.20.90">
    <property type="entry name" value="Phosphatidylinositol 3-kinase Catalytic Subunit, Chain A, domain 1"/>
    <property type="match status" value="1"/>
</dbReference>
<comment type="function">
    <text evidence="1">Aux/IAA proteins are short-lived transcriptional factors that function as repressors of early auxin response genes at low auxin concentrations.</text>
</comment>
<comment type="subcellular location">
    <subcellularLocation>
        <location evidence="1">Nucleus</location>
    </subcellularLocation>
</comment>
<evidence type="ECO:0000313" key="5">
    <source>
        <dbReference type="Proteomes" id="UP000541444"/>
    </source>
</evidence>
<keyword evidence="1" id="KW-0539">Nucleus</keyword>
<gene>
    <name evidence="4" type="ORF">GIB67_006479</name>
</gene>
<evidence type="ECO:0000256" key="2">
    <source>
        <dbReference type="SAM" id="MobiDB-lite"/>
    </source>
</evidence>
<sequence>MFKTTILCHFCGVERVNSYEDYVLTYEDEDENWMMVGDVPWEEDFRKTYKEKHPNNKFVPVSDGFPTIVFFLARNKSFDPTTFDGDQTVVGLYKFLKKNVAIPFKLQKPGSSKSKDAGVDATKSEDIDCNNILGGFALLFLEMFGFQMEMFGFQFESVFGFQFELGWSCFCFVRPLLNLRLYRCNGLPLAANRSCSCYVSQEGHSSQALRRVQDEGLSKRQVAQRVRRENGARKRKVVPVYQVQTSNQLTSVVQNKDIDFNRVASCTVISFPTTPIPKTPKDGNASSTVPPRVLDDTAKRHQDTGPVVAMLVQEGLSNEALAQRPIRKIKENNYVSFERLPVQDKGLSKRQIAQRAIREKDRSKRKVVPTYQEQTSNQLASVVRNLDIDFNRVASCSAISFPTAPIPKTPAKTAPIPQDIPISESRRQIS</sequence>
<organism evidence="4 5">
    <name type="scientific">Kingdonia uniflora</name>
    <dbReference type="NCBI Taxonomy" id="39325"/>
    <lineage>
        <taxon>Eukaryota</taxon>
        <taxon>Viridiplantae</taxon>
        <taxon>Streptophyta</taxon>
        <taxon>Embryophyta</taxon>
        <taxon>Tracheophyta</taxon>
        <taxon>Spermatophyta</taxon>
        <taxon>Magnoliopsida</taxon>
        <taxon>Ranunculales</taxon>
        <taxon>Circaeasteraceae</taxon>
        <taxon>Kingdonia</taxon>
    </lineage>
</organism>
<comment type="similarity">
    <text evidence="1">Belongs to the Aux/IAA family.</text>
</comment>
<dbReference type="EMBL" id="JACGCM010002332">
    <property type="protein sequence ID" value="KAF6141034.1"/>
    <property type="molecule type" value="Genomic_DNA"/>
</dbReference>
<keyword evidence="1" id="KW-0927">Auxin signaling pathway</keyword>
<protein>
    <recommendedName>
        <fullName evidence="1">Auxin-responsive protein</fullName>
    </recommendedName>
</protein>
<feature type="domain" description="AUX/IAA" evidence="3">
    <location>
        <begin position="18"/>
        <end position="42"/>
    </location>
</feature>
<name>A0A7J7LEV1_9MAGN</name>
<comment type="subunit">
    <text evidence="1">Homodimers and heterodimers.</text>
</comment>
<feature type="region of interest" description="Disordered" evidence="2">
    <location>
        <begin position="405"/>
        <end position="430"/>
    </location>
</feature>
<keyword evidence="1" id="KW-0678">Repressor</keyword>
<accession>A0A7J7LEV1</accession>